<feature type="compositionally biased region" description="Polar residues" evidence="1">
    <location>
        <begin position="229"/>
        <end position="243"/>
    </location>
</feature>
<feature type="compositionally biased region" description="Low complexity" evidence="1">
    <location>
        <begin position="278"/>
        <end position="295"/>
    </location>
</feature>
<dbReference type="EMBL" id="JASNQZ010000012">
    <property type="protein sequence ID" value="KAL0949073.1"/>
    <property type="molecule type" value="Genomic_DNA"/>
</dbReference>
<keyword evidence="3" id="KW-1185">Reference proteome</keyword>
<evidence type="ECO:0000313" key="2">
    <source>
        <dbReference type="EMBL" id="KAL0949073.1"/>
    </source>
</evidence>
<evidence type="ECO:0000256" key="1">
    <source>
        <dbReference type="SAM" id="MobiDB-lite"/>
    </source>
</evidence>
<feature type="region of interest" description="Disordered" evidence="1">
    <location>
        <begin position="278"/>
        <end position="299"/>
    </location>
</feature>
<evidence type="ECO:0000313" key="3">
    <source>
        <dbReference type="Proteomes" id="UP001556367"/>
    </source>
</evidence>
<accession>A0ABR3J0M8</accession>
<feature type="compositionally biased region" description="Low complexity" evidence="1">
    <location>
        <begin position="196"/>
        <end position="215"/>
    </location>
</feature>
<feature type="compositionally biased region" description="Polar residues" evidence="1">
    <location>
        <begin position="62"/>
        <end position="92"/>
    </location>
</feature>
<proteinExistence type="predicted"/>
<gene>
    <name evidence="2" type="ORF">HGRIS_009169</name>
</gene>
<feature type="compositionally biased region" description="Low complexity" evidence="1">
    <location>
        <begin position="642"/>
        <end position="668"/>
    </location>
</feature>
<feature type="region of interest" description="Disordered" evidence="1">
    <location>
        <begin position="642"/>
        <end position="764"/>
    </location>
</feature>
<name>A0ABR3J0M8_9AGAR</name>
<protein>
    <submittedName>
        <fullName evidence="2">Uncharacterized protein</fullName>
    </submittedName>
</protein>
<feature type="compositionally biased region" description="Low complexity" evidence="1">
    <location>
        <begin position="681"/>
        <end position="693"/>
    </location>
</feature>
<organism evidence="2 3">
    <name type="scientific">Hohenbuehelia grisea</name>
    <dbReference type="NCBI Taxonomy" id="104357"/>
    <lineage>
        <taxon>Eukaryota</taxon>
        <taxon>Fungi</taxon>
        <taxon>Dikarya</taxon>
        <taxon>Basidiomycota</taxon>
        <taxon>Agaricomycotina</taxon>
        <taxon>Agaricomycetes</taxon>
        <taxon>Agaricomycetidae</taxon>
        <taxon>Agaricales</taxon>
        <taxon>Pleurotineae</taxon>
        <taxon>Pleurotaceae</taxon>
        <taxon>Hohenbuehelia</taxon>
    </lineage>
</organism>
<feature type="compositionally biased region" description="Polar residues" evidence="1">
    <location>
        <begin position="716"/>
        <end position="733"/>
    </location>
</feature>
<dbReference type="Proteomes" id="UP001556367">
    <property type="component" value="Unassembled WGS sequence"/>
</dbReference>
<comment type="caution">
    <text evidence="2">The sequence shown here is derived from an EMBL/GenBank/DDBJ whole genome shotgun (WGS) entry which is preliminary data.</text>
</comment>
<feature type="region of interest" description="Disordered" evidence="1">
    <location>
        <begin position="189"/>
        <end position="263"/>
    </location>
</feature>
<feature type="region of interest" description="Disordered" evidence="1">
    <location>
        <begin position="38"/>
        <end position="93"/>
    </location>
</feature>
<feature type="region of interest" description="Disordered" evidence="1">
    <location>
        <begin position="131"/>
        <end position="151"/>
    </location>
</feature>
<reference evidence="3" key="1">
    <citation type="submission" date="2024-06" db="EMBL/GenBank/DDBJ databases">
        <title>Multi-omics analyses provide insights into the biosynthesis of the anticancer antibiotic pleurotin in Hohenbuehelia grisea.</title>
        <authorList>
            <person name="Weaver J.A."/>
            <person name="Alberti F."/>
        </authorList>
    </citation>
    <scope>NUCLEOTIDE SEQUENCE [LARGE SCALE GENOMIC DNA]</scope>
    <source>
        <strain evidence="3">T-177</strain>
    </source>
</reference>
<sequence length="788" mass="81540">MMTTTILQNPDQRPLPPGWSQHYDSVRRAWMYTQNDVSPPRLSLVHPASPDLPRMLPRAPSSGPSYPETASPSYGSTPTQRVTASISPTVDTGRTGASFAQQLYASYAKPQPASAPVAVASRTPVTEDIARVSSPGVKVPSTPSSASPKNVYPLETAQKNLLPAKTPFSPHQSAFGKLPEDNEWSPASLYNSRVAPSPRGYSSSRPSTASGASPSQSFNSAPHHPTPHRGQTFQGPARSQPSPATAHPHHRSATFSGGIGEPTVTGQAREIRSIAVAPVGSSNPSGPPFSSSSTPHVTTLASVPPPGVQQGQGSYGIIPQYASPLGSASSTGTAFSPGPVSPGSYPISSAPAVQAAPVPPTSPPLQLQQQYVGYKASPQQIGVNLRAPSVAAATQNVGKAVGKAVGVAVGKAVLRGMFGAAGDIVGSVISDTVVDAAAGAIGSDTGGDVTASAVGAITSSLISGGDGTSAVTDTFVAAVAGGDVTQGLAGSFTAGMFANGGDPTGFGSDALISSLTSGMAGLSTGDATAGFDPSSFINPAGGDAYQSYFQQALEQQQANQPNFADILQQMNGQTNDGMQQFQQIYQDSLNTYAQQAQQFQQTYQDSLNQQMEQTQQFQQAYQDQFNQQMQQYQQALQGQTQQQQQSQTYQPSQNSYQPPQNQTPHTTQAHSPQNVGAGQYGTPNAAGPANLPAPGRPPGAGHYGVPGQPSPHLYSQPVQGYSGHSSANPTHTAHMSKPPGASGFHRPTQSTHHRQSISSTPGRNLIDPSLMGLYNFDVAANTAATNAV</sequence>